<comment type="caution">
    <text evidence="8">The sequence shown here is derived from an EMBL/GenBank/DDBJ whole genome shotgun (WGS) entry which is preliminary data.</text>
</comment>
<keyword evidence="9" id="KW-1185">Reference proteome</keyword>
<protein>
    <recommendedName>
        <fullName evidence="2">site-specific DNA-methyltransferase (adenine-specific)</fullName>
        <ecNumber evidence="2">2.1.1.72</ecNumber>
    </recommendedName>
</protein>
<dbReference type="EMBL" id="JAVRHM010000028">
    <property type="protein sequence ID" value="MDT0691570.1"/>
    <property type="molecule type" value="Genomic_DNA"/>
</dbReference>
<keyword evidence="5" id="KW-0949">S-adenosyl-L-methionine</keyword>
<comment type="catalytic activity">
    <reaction evidence="6">
        <text>a 2'-deoxyadenosine in DNA + S-adenosyl-L-methionine = an N(6)-methyl-2'-deoxyadenosine in DNA + S-adenosyl-L-homocysteine + H(+)</text>
        <dbReference type="Rhea" id="RHEA:15197"/>
        <dbReference type="Rhea" id="RHEA-COMP:12418"/>
        <dbReference type="Rhea" id="RHEA-COMP:12419"/>
        <dbReference type="ChEBI" id="CHEBI:15378"/>
        <dbReference type="ChEBI" id="CHEBI:57856"/>
        <dbReference type="ChEBI" id="CHEBI:59789"/>
        <dbReference type="ChEBI" id="CHEBI:90615"/>
        <dbReference type="ChEBI" id="CHEBI:90616"/>
        <dbReference type="EC" id="2.1.1.72"/>
    </reaction>
</comment>
<evidence type="ECO:0000313" key="8">
    <source>
        <dbReference type="EMBL" id="MDT0691570.1"/>
    </source>
</evidence>
<feature type="domain" description="DNA methylase N-4/N-6" evidence="7">
    <location>
        <begin position="118"/>
        <end position="456"/>
    </location>
</feature>
<comment type="similarity">
    <text evidence="1">Belongs to the N(4)/N(6)-methyltransferase family.</text>
</comment>
<dbReference type="EC" id="2.1.1.72" evidence="2"/>
<evidence type="ECO:0000256" key="6">
    <source>
        <dbReference type="ARBA" id="ARBA00047942"/>
    </source>
</evidence>
<keyword evidence="4 8" id="KW-0808">Transferase</keyword>
<evidence type="ECO:0000256" key="2">
    <source>
        <dbReference type="ARBA" id="ARBA00011900"/>
    </source>
</evidence>
<dbReference type="GO" id="GO:0008168">
    <property type="term" value="F:methyltransferase activity"/>
    <property type="evidence" value="ECO:0007669"/>
    <property type="project" value="UniProtKB-KW"/>
</dbReference>
<evidence type="ECO:0000313" key="9">
    <source>
        <dbReference type="Proteomes" id="UP001261624"/>
    </source>
</evidence>
<dbReference type="Gene3D" id="3.40.50.150">
    <property type="entry name" value="Vaccinia Virus protein VP39"/>
    <property type="match status" value="1"/>
</dbReference>
<organism evidence="8 9">
    <name type="scientific">Autumnicola patrickiae</name>
    <dbReference type="NCBI Taxonomy" id="3075591"/>
    <lineage>
        <taxon>Bacteria</taxon>
        <taxon>Pseudomonadati</taxon>
        <taxon>Bacteroidota</taxon>
        <taxon>Flavobacteriia</taxon>
        <taxon>Flavobacteriales</taxon>
        <taxon>Flavobacteriaceae</taxon>
        <taxon>Autumnicola</taxon>
    </lineage>
</organism>
<dbReference type="InterPro" id="IPR002295">
    <property type="entry name" value="N4/N6-MTase_EcoPI_Mod-like"/>
</dbReference>
<dbReference type="Proteomes" id="UP001261624">
    <property type="component" value="Unassembled WGS sequence"/>
</dbReference>
<evidence type="ECO:0000256" key="4">
    <source>
        <dbReference type="ARBA" id="ARBA00022679"/>
    </source>
</evidence>
<dbReference type="SUPFAM" id="SSF53335">
    <property type="entry name" value="S-adenosyl-L-methionine-dependent methyltransferases"/>
    <property type="match status" value="1"/>
</dbReference>
<dbReference type="InterPro" id="IPR029063">
    <property type="entry name" value="SAM-dependent_MTases_sf"/>
</dbReference>
<dbReference type="InterPro" id="IPR002941">
    <property type="entry name" value="DNA_methylase_N4/N6"/>
</dbReference>
<dbReference type="RefSeq" id="WP_311687147.1">
    <property type="nucleotide sequence ID" value="NZ_JAVRHM010000028.1"/>
</dbReference>
<dbReference type="PROSITE" id="PS00092">
    <property type="entry name" value="N6_MTASE"/>
    <property type="match status" value="1"/>
</dbReference>
<name>A0ABU3E6L7_9FLAO</name>
<keyword evidence="3 8" id="KW-0489">Methyltransferase</keyword>
<evidence type="ECO:0000259" key="7">
    <source>
        <dbReference type="Pfam" id="PF01555"/>
    </source>
</evidence>
<dbReference type="InterPro" id="IPR002052">
    <property type="entry name" value="DNA_methylase_N6_adenine_CS"/>
</dbReference>
<accession>A0ABU3E6L7</accession>
<reference evidence="8 9" key="1">
    <citation type="submission" date="2023-09" db="EMBL/GenBank/DDBJ databases">
        <authorList>
            <person name="Rey-Velasco X."/>
        </authorList>
    </citation>
    <scope>NUCLEOTIDE SEQUENCE [LARGE SCALE GENOMIC DNA]</scope>
    <source>
        <strain evidence="8 9">F188</strain>
    </source>
</reference>
<evidence type="ECO:0000256" key="5">
    <source>
        <dbReference type="ARBA" id="ARBA00022691"/>
    </source>
</evidence>
<dbReference type="PRINTS" id="PR00506">
    <property type="entry name" value="D21N6MTFRASE"/>
</dbReference>
<proteinExistence type="inferred from homology"/>
<dbReference type="GO" id="GO:0032259">
    <property type="term" value="P:methylation"/>
    <property type="evidence" value="ECO:0007669"/>
    <property type="project" value="UniProtKB-KW"/>
</dbReference>
<sequence length="647" mass="74202">MSIDKIETGDVLSKSKDLVEENIEKLKSLFPEITTEGKIDFKVLQEILGEEVEEEDEYYRLSWAGKSKARREAHKPSTGTLRPAKDESVDWDNTQNLYIEGDNLEVLKLMQKSYAGKVKLIYIDPPYNTGSDFVYKDNYKDNLKNYRELTGQIDSQGNRLSTNTESGGRYHSNWLNMMYPRLKLGRNLLKEDGVIFMSIDDNEFDNLIKLGKEIFGEENFIAFLLHKNNSNKNQSKLVGISTEYIVCFCKQKEALKEVKWRLKKKGSDDVNRLVKKLKNTNLGDDEILAEVKELYKRPKYAHLSRWNKIDDKGVFMDDNLSREGGNKSYTIINPETNNECPIPPRGWGKSYEDLQQLQKDGLIYYGDPETPPRLKVYITGEDYTVPDSFMYYDNSVDTRWVKEEFGTLVFENPKPIEMLKDIFSLHTKDTDIIVDFFSGSASTAHAVMDLNAERYGNRRHIQVQLPESTDEKSLAYKSGYKTLTDIGKERIRRAAKKIAEENPEKAKELDLGFKVFKLDSSNIKAWDGDPSNLEQSLFDAQENIKTDRGDEDVMYEILLKYGLDLNLPIEEKEIAGQRVFNVGMGAVFICLSDKITTQVAEGIGKWKEDLQPATCRVIFKDSGFNDVEKTNCSQILKGYGIEEVKSI</sequence>
<gene>
    <name evidence="8" type="ORF">RM549_17395</name>
</gene>
<evidence type="ECO:0000256" key="1">
    <source>
        <dbReference type="ARBA" id="ARBA00006594"/>
    </source>
</evidence>
<dbReference type="Pfam" id="PF01555">
    <property type="entry name" value="N6_N4_Mtase"/>
    <property type="match status" value="1"/>
</dbReference>
<evidence type="ECO:0000256" key="3">
    <source>
        <dbReference type="ARBA" id="ARBA00022603"/>
    </source>
</evidence>
<dbReference type="PIRSF" id="PIRSF015855">
    <property type="entry name" value="TypeIII_Mtase_mKpnI"/>
    <property type="match status" value="1"/>
</dbReference>